<dbReference type="OrthoDB" id="10052172at2759"/>
<evidence type="ECO:0000313" key="2">
    <source>
        <dbReference type="EMBL" id="TFK16981.1"/>
    </source>
</evidence>
<dbReference type="Proteomes" id="UP000307440">
    <property type="component" value="Unassembled WGS sequence"/>
</dbReference>
<sequence length="155" mass="16843">MPGVSIGVDPRNDPNRNQRMRWVSMCGGVLYNTSRYASYVHGVPVSDCGVLQHSVHHVLAGIDQHLNVSPGVLGGRPKQSLRVRDDGKGSSGTKGQGQTVRYKPISGREADRNVQASEDDPRYEMSSLECVVYTIENSNTGKLSAIYEKNILGSA</sequence>
<accession>A0A5C3KAH6</accession>
<feature type="region of interest" description="Disordered" evidence="1">
    <location>
        <begin position="73"/>
        <end position="120"/>
    </location>
</feature>
<reference evidence="2 3" key="1">
    <citation type="journal article" date="2019" name="Nat. Ecol. Evol.">
        <title>Megaphylogeny resolves global patterns of mushroom evolution.</title>
        <authorList>
            <person name="Varga T."/>
            <person name="Krizsan K."/>
            <person name="Foldi C."/>
            <person name="Dima B."/>
            <person name="Sanchez-Garcia M."/>
            <person name="Sanchez-Ramirez S."/>
            <person name="Szollosi G.J."/>
            <person name="Szarkandi J.G."/>
            <person name="Papp V."/>
            <person name="Albert L."/>
            <person name="Andreopoulos W."/>
            <person name="Angelini C."/>
            <person name="Antonin V."/>
            <person name="Barry K.W."/>
            <person name="Bougher N.L."/>
            <person name="Buchanan P."/>
            <person name="Buyck B."/>
            <person name="Bense V."/>
            <person name="Catcheside P."/>
            <person name="Chovatia M."/>
            <person name="Cooper J."/>
            <person name="Damon W."/>
            <person name="Desjardin D."/>
            <person name="Finy P."/>
            <person name="Geml J."/>
            <person name="Haridas S."/>
            <person name="Hughes K."/>
            <person name="Justo A."/>
            <person name="Karasinski D."/>
            <person name="Kautmanova I."/>
            <person name="Kiss B."/>
            <person name="Kocsube S."/>
            <person name="Kotiranta H."/>
            <person name="LaButti K.M."/>
            <person name="Lechner B.E."/>
            <person name="Liimatainen K."/>
            <person name="Lipzen A."/>
            <person name="Lukacs Z."/>
            <person name="Mihaltcheva S."/>
            <person name="Morgado L.N."/>
            <person name="Niskanen T."/>
            <person name="Noordeloos M.E."/>
            <person name="Ohm R.A."/>
            <person name="Ortiz-Santana B."/>
            <person name="Ovrebo C."/>
            <person name="Racz N."/>
            <person name="Riley R."/>
            <person name="Savchenko A."/>
            <person name="Shiryaev A."/>
            <person name="Soop K."/>
            <person name="Spirin V."/>
            <person name="Szebenyi C."/>
            <person name="Tomsovsky M."/>
            <person name="Tulloss R.E."/>
            <person name="Uehling J."/>
            <person name="Grigoriev I.V."/>
            <person name="Vagvolgyi C."/>
            <person name="Papp T."/>
            <person name="Martin F.M."/>
            <person name="Miettinen O."/>
            <person name="Hibbett D.S."/>
            <person name="Nagy L.G."/>
        </authorList>
    </citation>
    <scope>NUCLEOTIDE SEQUENCE [LARGE SCALE GENOMIC DNA]</scope>
    <source>
        <strain evidence="2 3">CBS 121175</strain>
    </source>
</reference>
<evidence type="ECO:0000256" key="1">
    <source>
        <dbReference type="SAM" id="MobiDB-lite"/>
    </source>
</evidence>
<proteinExistence type="predicted"/>
<protein>
    <submittedName>
        <fullName evidence="2">Uncharacterized protein</fullName>
    </submittedName>
</protein>
<organism evidence="2 3">
    <name type="scientific">Coprinopsis marcescibilis</name>
    <name type="common">Agaric fungus</name>
    <name type="synonym">Psathyrella marcescibilis</name>
    <dbReference type="NCBI Taxonomy" id="230819"/>
    <lineage>
        <taxon>Eukaryota</taxon>
        <taxon>Fungi</taxon>
        <taxon>Dikarya</taxon>
        <taxon>Basidiomycota</taxon>
        <taxon>Agaricomycotina</taxon>
        <taxon>Agaricomycetes</taxon>
        <taxon>Agaricomycetidae</taxon>
        <taxon>Agaricales</taxon>
        <taxon>Agaricineae</taxon>
        <taxon>Psathyrellaceae</taxon>
        <taxon>Coprinopsis</taxon>
    </lineage>
</organism>
<name>A0A5C3KAH6_COPMA</name>
<dbReference type="AlphaFoldDB" id="A0A5C3KAH6"/>
<gene>
    <name evidence="2" type="ORF">FA15DRAFT_661772</name>
</gene>
<dbReference type="EMBL" id="ML210592">
    <property type="protein sequence ID" value="TFK16981.1"/>
    <property type="molecule type" value="Genomic_DNA"/>
</dbReference>
<keyword evidence="3" id="KW-1185">Reference proteome</keyword>
<evidence type="ECO:0000313" key="3">
    <source>
        <dbReference type="Proteomes" id="UP000307440"/>
    </source>
</evidence>